<accession>A0A450YL62</accession>
<organism evidence="1">
    <name type="scientific">Candidatus Kentrum sp. SD</name>
    <dbReference type="NCBI Taxonomy" id="2126332"/>
    <lineage>
        <taxon>Bacteria</taxon>
        <taxon>Pseudomonadati</taxon>
        <taxon>Pseudomonadota</taxon>
        <taxon>Gammaproteobacteria</taxon>
        <taxon>Candidatus Kentrum</taxon>
    </lineage>
</organism>
<protein>
    <submittedName>
        <fullName evidence="1">Uncharacterized protein</fullName>
    </submittedName>
</protein>
<evidence type="ECO:0000313" key="3">
    <source>
        <dbReference type="EMBL" id="VFK80310.1"/>
    </source>
</evidence>
<dbReference type="AlphaFoldDB" id="A0A450YL62"/>
<sequence length="77" mass="8707">MAGQHYPIHLTARITKRVTIIESLPQPDLAGFCENNFHYPGYRLAYSCMIVSQDFVGSNLFISRSALQTDLVLTVLY</sequence>
<evidence type="ECO:0000313" key="1">
    <source>
        <dbReference type="EMBL" id="VFK42274.1"/>
    </source>
</evidence>
<name>A0A450YL62_9GAMM</name>
<reference evidence="1" key="1">
    <citation type="submission" date="2019-02" db="EMBL/GenBank/DDBJ databases">
        <authorList>
            <person name="Gruber-Vodicka R. H."/>
            <person name="Seah K. B. B."/>
        </authorList>
    </citation>
    <scope>NUCLEOTIDE SEQUENCE</scope>
    <source>
        <strain evidence="3">BECK_S127</strain>
        <strain evidence="2">BECK_S1320</strain>
        <strain evidence="1">BECK_S1321</strain>
    </source>
</reference>
<dbReference type="EMBL" id="CAADFR010000119">
    <property type="protein sequence ID" value="VFK42274.1"/>
    <property type="molecule type" value="Genomic_DNA"/>
</dbReference>
<gene>
    <name evidence="3" type="ORF">BECKSD772D_GA0070982_11018</name>
    <name evidence="2" type="ORF">BECKSD772E_GA0070983_11135</name>
    <name evidence="1" type="ORF">BECKSD772F_GA0070984_11195</name>
</gene>
<dbReference type="EMBL" id="CAADHB010000101">
    <property type="protein sequence ID" value="VFK80310.1"/>
    <property type="molecule type" value="Genomic_DNA"/>
</dbReference>
<dbReference type="EMBL" id="CAADFU010000113">
    <property type="protein sequence ID" value="VFK48086.1"/>
    <property type="molecule type" value="Genomic_DNA"/>
</dbReference>
<proteinExistence type="predicted"/>
<evidence type="ECO:0000313" key="2">
    <source>
        <dbReference type="EMBL" id="VFK48086.1"/>
    </source>
</evidence>